<reference evidence="2" key="1">
    <citation type="journal article" date="2010" name="Genome Res.">
        <title>Population genomic sequencing of Coccidioides fungi reveals recent hybridization and transposon control.</title>
        <authorList>
            <person name="Neafsey D.E."/>
            <person name="Barker B.M."/>
            <person name="Sharpton T.J."/>
            <person name="Stajich J.E."/>
            <person name="Park D.J."/>
            <person name="Whiston E."/>
            <person name="Hung C.-Y."/>
            <person name="McMahan C."/>
            <person name="White J."/>
            <person name="Sykes S."/>
            <person name="Heiman D."/>
            <person name="Young S."/>
            <person name="Zeng Q."/>
            <person name="Abouelleil A."/>
            <person name="Aftuck L."/>
            <person name="Bessette D."/>
            <person name="Brown A."/>
            <person name="FitzGerald M."/>
            <person name="Lui A."/>
            <person name="Macdonald J.P."/>
            <person name="Priest M."/>
            <person name="Orbach M.J."/>
            <person name="Galgiani J.N."/>
            <person name="Kirkland T.N."/>
            <person name="Cole G.T."/>
            <person name="Birren B.W."/>
            <person name="Henn M.R."/>
            <person name="Taylor J.W."/>
            <person name="Rounsley S.D."/>
        </authorList>
    </citation>
    <scope>NUCLEOTIDE SEQUENCE [LARGE SCALE GENOMIC DNA]</scope>
    <source>
        <strain evidence="2">RMSCC 3703</strain>
    </source>
</reference>
<protein>
    <submittedName>
        <fullName evidence="1">Uncharacterized protein</fullName>
    </submittedName>
</protein>
<dbReference type="EMBL" id="DS268162">
    <property type="protein sequence ID" value="KMU78293.1"/>
    <property type="molecule type" value="Genomic_DNA"/>
</dbReference>
<name>A0A0J8R3L8_COCIT</name>
<gene>
    <name evidence="1" type="ORF">CISG_06446</name>
</gene>
<evidence type="ECO:0000313" key="1">
    <source>
        <dbReference type="EMBL" id="KMU78293.1"/>
    </source>
</evidence>
<organism evidence="1 2">
    <name type="scientific">Coccidioides immitis RMSCC 3703</name>
    <dbReference type="NCBI Taxonomy" id="454286"/>
    <lineage>
        <taxon>Eukaryota</taxon>
        <taxon>Fungi</taxon>
        <taxon>Dikarya</taxon>
        <taxon>Ascomycota</taxon>
        <taxon>Pezizomycotina</taxon>
        <taxon>Eurotiomycetes</taxon>
        <taxon>Eurotiomycetidae</taxon>
        <taxon>Onygenales</taxon>
        <taxon>Onygenaceae</taxon>
        <taxon>Coccidioides</taxon>
    </lineage>
</organism>
<dbReference type="Proteomes" id="UP000054559">
    <property type="component" value="Unassembled WGS sequence"/>
</dbReference>
<evidence type="ECO:0000313" key="2">
    <source>
        <dbReference type="Proteomes" id="UP000054559"/>
    </source>
</evidence>
<dbReference type="AlphaFoldDB" id="A0A0J8R3L8"/>
<proteinExistence type="predicted"/>
<accession>A0A0J8R3L8</accession>
<sequence length="172" mass="18710">MRIVCIPASSSRLTRKLVDDAFYASYPAKDVALPSELESTSRCYQVFHIEEIIPLYPSTSPTPRFGYVPLVVCTSGEGLLVGKEAKIRKSKVVVIFSAAQIHLFAQRGAMSLLCTVPGKGRQAADLDPSCPSASQDDRVNWTVWPFVPAPSIPMAHFVEKGDLASIAAEDIK</sequence>